<reference evidence="2" key="1">
    <citation type="journal article" date="2019" name="Int. J. Syst. Evol. Microbiol.">
        <title>The Global Catalogue of Microorganisms (GCM) 10K type strain sequencing project: providing services to taxonomists for standard genome sequencing and annotation.</title>
        <authorList>
            <consortium name="The Broad Institute Genomics Platform"/>
            <consortium name="The Broad Institute Genome Sequencing Center for Infectious Disease"/>
            <person name="Wu L."/>
            <person name="Ma J."/>
        </authorList>
    </citation>
    <scope>NUCLEOTIDE SEQUENCE [LARGE SCALE GENOMIC DNA]</scope>
    <source>
        <strain evidence="2">JCM 31920</strain>
    </source>
</reference>
<evidence type="ECO:0000313" key="1">
    <source>
        <dbReference type="EMBL" id="GAA4432674.1"/>
    </source>
</evidence>
<proteinExistence type="predicted"/>
<evidence type="ECO:0000313" key="2">
    <source>
        <dbReference type="Proteomes" id="UP001501508"/>
    </source>
</evidence>
<accession>A0ABP8LMS4</accession>
<keyword evidence="2" id="KW-1185">Reference proteome</keyword>
<comment type="caution">
    <text evidence="1">The sequence shown here is derived from an EMBL/GenBank/DDBJ whole genome shotgun (WGS) entry which is preliminary data.</text>
</comment>
<sequence>MRYLRDIPNTAYKISLYQWNGKYILKFEAGGMYEQIYKLDETEVVTDTEIDAIVDEILLAQISERFQLMHRDFTDSLRRNNVIF</sequence>
<protein>
    <submittedName>
        <fullName evidence="1">Uncharacterized protein</fullName>
    </submittedName>
</protein>
<dbReference type="EMBL" id="BAABEY010000002">
    <property type="protein sequence ID" value="GAA4432674.1"/>
    <property type="molecule type" value="Genomic_DNA"/>
</dbReference>
<name>A0ABP8LMS4_9BACT</name>
<gene>
    <name evidence="1" type="ORF">GCM10023091_05140</name>
</gene>
<organism evidence="1 2">
    <name type="scientific">Ravibacter arvi</name>
    <dbReference type="NCBI Taxonomy" id="2051041"/>
    <lineage>
        <taxon>Bacteria</taxon>
        <taxon>Pseudomonadati</taxon>
        <taxon>Bacteroidota</taxon>
        <taxon>Cytophagia</taxon>
        <taxon>Cytophagales</taxon>
        <taxon>Spirosomataceae</taxon>
        <taxon>Ravibacter</taxon>
    </lineage>
</organism>
<dbReference type="RefSeq" id="WP_345026462.1">
    <property type="nucleotide sequence ID" value="NZ_BAABEY010000002.1"/>
</dbReference>
<dbReference type="Proteomes" id="UP001501508">
    <property type="component" value="Unassembled WGS sequence"/>
</dbReference>